<dbReference type="Pfam" id="PF05638">
    <property type="entry name" value="T6SS_HCP"/>
    <property type="match status" value="1"/>
</dbReference>
<dbReference type="Gene3D" id="2.30.110.20">
    <property type="entry name" value="Hcp1-like"/>
    <property type="match status" value="1"/>
</dbReference>
<dbReference type="OrthoDB" id="5674026at2"/>
<dbReference type="eggNOG" id="COG3157">
    <property type="taxonomic scope" value="Bacteria"/>
</dbReference>
<dbReference type="InterPro" id="IPR008514">
    <property type="entry name" value="T6SS_Hcp"/>
</dbReference>
<dbReference type="PANTHER" id="PTHR34319">
    <property type="entry name" value="MAJOR EXPORTED PROTEIN"/>
    <property type="match status" value="1"/>
</dbReference>
<protein>
    <submittedName>
        <fullName evidence="1">Hcp family secreted protein</fullName>
    </submittedName>
</protein>
<dbReference type="PANTHER" id="PTHR34319:SF7">
    <property type="entry name" value="HNH ENDONUCLEASE DOMAIN-CONTAINING PROTEIN"/>
    <property type="match status" value="1"/>
</dbReference>
<accession>A0A085FZR6</accession>
<comment type="caution">
    <text evidence="1">The sequence shown here is derived from an EMBL/GenBank/DDBJ whole genome shotgun (WGS) entry which is preliminary data.</text>
</comment>
<reference evidence="1 2" key="1">
    <citation type="submission" date="2014-05" db="EMBL/GenBank/DDBJ databases">
        <title>ATOL: Assembling a taxonomically balanced genome-scale reconstruction of the evolutionary history of the Enterobacteriaceae.</title>
        <authorList>
            <person name="Plunkett G.III."/>
            <person name="Neeno-Eckwall E.C."/>
            <person name="Glasner J.D."/>
            <person name="Perna N.T."/>
        </authorList>
    </citation>
    <scope>NUCLEOTIDE SEQUENCE [LARGE SCALE GENOMIC DNA]</scope>
    <source>
        <strain evidence="1 2">ATCC 33320</strain>
    </source>
</reference>
<organism evidence="1 2">
    <name type="scientific">Buttiauxella agrestis ATCC 33320</name>
    <dbReference type="NCBI Taxonomy" id="1006004"/>
    <lineage>
        <taxon>Bacteria</taxon>
        <taxon>Pseudomonadati</taxon>
        <taxon>Pseudomonadota</taxon>
        <taxon>Gammaproteobacteria</taxon>
        <taxon>Enterobacterales</taxon>
        <taxon>Enterobacteriaceae</taxon>
        <taxon>Buttiauxella</taxon>
    </lineage>
</organism>
<dbReference type="InterPro" id="IPR052947">
    <property type="entry name" value="T6SS_Hcp1_domain"/>
</dbReference>
<proteinExistence type="predicted"/>
<dbReference type="AlphaFoldDB" id="A0A085FZR6"/>
<dbReference type="EMBL" id="JMPI01000071">
    <property type="protein sequence ID" value="KFC76961.1"/>
    <property type="molecule type" value="Genomic_DNA"/>
</dbReference>
<dbReference type="STRING" id="1006004.GBAG_4077"/>
<dbReference type="SUPFAM" id="SSF141452">
    <property type="entry name" value="Hcp1-like"/>
    <property type="match status" value="1"/>
</dbReference>
<gene>
    <name evidence="1" type="ORF">GBAG_4077</name>
</gene>
<dbReference type="InterPro" id="IPR036624">
    <property type="entry name" value="Hcp1-lik_sf"/>
</dbReference>
<dbReference type="RefSeq" id="WP_034499652.1">
    <property type="nucleotide sequence ID" value="NZ_JMPI01000071.1"/>
</dbReference>
<sequence>MANLTYLTLIGQKQGKISAGCMSLDSVGNKAQISHLDQILIYELTHAISRDQNACHHPVIITKPIDKSSPLLGKAISENEILTCDFDVYLINKFGINELFYKIKLTQARMTDIHITLPNNLSDPNGQPNEVISLSYETITWEHCTAGTSAYSLWSDRVY</sequence>
<dbReference type="Proteomes" id="UP000028653">
    <property type="component" value="Unassembled WGS sequence"/>
</dbReference>
<name>A0A085FZR6_9ENTR</name>
<dbReference type="NCBIfam" id="TIGR03344">
    <property type="entry name" value="VI_effect_Hcp1"/>
    <property type="match status" value="1"/>
</dbReference>
<evidence type="ECO:0000313" key="2">
    <source>
        <dbReference type="Proteomes" id="UP000028653"/>
    </source>
</evidence>
<evidence type="ECO:0000313" key="1">
    <source>
        <dbReference type="EMBL" id="KFC76961.1"/>
    </source>
</evidence>
<keyword evidence="2" id="KW-1185">Reference proteome</keyword>